<accession>A0ABW0FNF2</accession>
<keyword evidence="2" id="KW-1185">Reference proteome</keyword>
<evidence type="ECO:0000313" key="1">
    <source>
        <dbReference type="EMBL" id="MFC5343061.1"/>
    </source>
</evidence>
<keyword evidence="1" id="KW-0282">Flagellum</keyword>
<comment type="caution">
    <text evidence="1">The sequence shown here is derived from an EMBL/GenBank/DDBJ whole genome shotgun (WGS) entry which is preliminary data.</text>
</comment>
<proteinExistence type="predicted"/>
<organism evidence="1 2">
    <name type="scientific">Brevundimonas staleyi</name>
    <dbReference type="NCBI Taxonomy" id="74326"/>
    <lineage>
        <taxon>Bacteria</taxon>
        <taxon>Pseudomonadati</taxon>
        <taxon>Pseudomonadota</taxon>
        <taxon>Alphaproteobacteria</taxon>
        <taxon>Caulobacterales</taxon>
        <taxon>Caulobacteraceae</taxon>
        <taxon>Brevundimonas</taxon>
    </lineage>
</organism>
<keyword evidence="1" id="KW-0969">Cilium</keyword>
<gene>
    <name evidence="1" type="ORF">ACFPIE_03985</name>
</gene>
<name>A0ABW0FNF2_9CAUL</name>
<dbReference type="RefSeq" id="WP_374037236.1">
    <property type="nucleotide sequence ID" value="NZ_CP169082.1"/>
</dbReference>
<sequence length="70" mass="7153">MNASSIAASGVTAAMARFEQSAVRMSQGGSLDNIAGELVEQTQAKVAVAANIAVLKSVNETTGRLLDLFA</sequence>
<reference evidence="2" key="1">
    <citation type="journal article" date="2019" name="Int. J. Syst. Evol. Microbiol.">
        <title>The Global Catalogue of Microorganisms (GCM) 10K type strain sequencing project: providing services to taxonomists for standard genome sequencing and annotation.</title>
        <authorList>
            <consortium name="The Broad Institute Genomics Platform"/>
            <consortium name="The Broad Institute Genome Sequencing Center for Infectious Disease"/>
            <person name="Wu L."/>
            <person name="Ma J."/>
        </authorList>
    </citation>
    <scope>NUCLEOTIDE SEQUENCE [LARGE SCALE GENOMIC DNA]</scope>
    <source>
        <strain evidence="2">JCM 12125</strain>
    </source>
</reference>
<protein>
    <submittedName>
        <fullName evidence="1">Flagellar hook protein FlgE</fullName>
    </submittedName>
</protein>
<dbReference type="Proteomes" id="UP001596152">
    <property type="component" value="Unassembled WGS sequence"/>
</dbReference>
<keyword evidence="1" id="KW-0966">Cell projection</keyword>
<evidence type="ECO:0000313" key="2">
    <source>
        <dbReference type="Proteomes" id="UP001596152"/>
    </source>
</evidence>
<dbReference type="EMBL" id="JBHSLF010000008">
    <property type="protein sequence ID" value="MFC5343061.1"/>
    <property type="molecule type" value="Genomic_DNA"/>
</dbReference>